<evidence type="ECO:0000313" key="1">
    <source>
        <dbReference type="EMBL" id="PKU85239.1"/>
    </source>
</evidence>
<keyword evidence="2" id="KW-1185">Reference proteome</keyword>
<sequence>MNSKASYLFSISFHPSLWHRLYLSTLLSLNLQFLSHCCFFNTFPFPTYFIPSDNTNLPRKLVFVVNLYHHNILIFSHIDETNTSYPFFCVFANQVDQNLLMNDTRLD</sequence>
<organism evidence="1 2">
    <name type="scientific">Dendrobium catenatum</name>
    <dbReference type="NCBI Taxonomy" id="906689"/>
    <lineage>
        <taxon>Eukaryota</taxon>
        <taxon>Viridiplantae</taxon>
        <taxon>Streptophyta</taxon>
        <taxon>Embryophyta</taxon>
        <taxon>Tracheophyta</taxon>
        <taxon>Spermatophyta</taxon>
        <taxon>Magnoliopsida</taxon>
        <taxon>Liliopsida</taxon>
        <taxon>Asparagales</taxon>
        <taxon>Orchidaceae</taxon>
        <taxon>Epidendroideae</taxon>
        <taxon>Malaxideae</taxon>
        <taxon>Dendrobiinae</taxon>
        <taxon>Dendrobium</taxon>
    </lineage>
</organism>
<reference evidence="1 2" key="1">
    <citation type="journal article" date="2016" name="Sci. Rep.">
        <title>The Dendrobium catenatum Lindl. genome sequence provides insights into polysaccharide synthase, floral development and adaptive evolution.</title>
        <authorList>
            <person name="Zhang G.Q."/>
            <person name="Xu Q."/>
            <person name="Bian C."/>
            <person name="Tsai W.C."/>
            <person name="Yeh C.M."/>
            <person name="Liu K.W."/>
            <person name="Yoshida K."/>
            <person name="Zhang L.S."/>
            <person name="Chang S.B."/>
            <person name="Chen F."/>
            <person name="Shi Y."/>
            <person name="Su Y.Y."/>
            <person name="Zhang Y.Q."/>
            <person name="Chen L.J."/>
            <person name="Yin Y."/>
            <person name="Lin M."/>
            <person name="Huang H."/>
            <person name="Deng H."/>
            <person name="Wang Z.W."/>
            <person name="Zhu S.L."/>
            <person name="Zhao X."/>
            <person name="Deng C."/>
            <person name="Niu S.C."/>
            <person name="Huang J."/>
            <person name="Wang M."/>
            <person name="Liu G.H."/>
            <person name="Yang H.J."/>
            <person name="Xiao X.J."/>
            <person name="Hsiao Y.Y."/>
            <person name="Wu W.L."/>
            <person name="Chen Y.Y."/>
            <person name="Mitsuda N."/>
            <person name="Ohme-Takagi M."/>
            <person name="Luo Y.B."/>
            <person name="Van de Peer Y."/>
            <person name="Liu Z.J."/>
        </authorList>
    </citation>
    <scope>NUCLEOTIDE SEQUENCE [LARGE SCALE GENOMIC DNA]</scope>
    <source>
        <tissue evidence="1">The whole plant</tissue>
    </source>
</reference>
<name>A0A2I0XBE8_9ASPA</name>
<dbReference type="AlphaFoldDB" id="A0A2I0XBE8"/>
<gene>
    <name evidence="1" type="ORF">MA16_Dca025418</name>
</gene>
<dbReference type="Proteomes" id="UP000233837">
    <property type="component" value="Unassembled WGS sequence"/>
</dbReference>
<protein>
    <submittedName>
        <fullName evidence="1">Uncharacterized protein</fullName>
    </submittedName>
</protein>
<evidence type="ECO:0000313" key="2">
    <source>
        <dbReference type="Proteomes" id="UP000233837"/>
    </source>
</evidence>
<reference evidence="1 2" key="2">
    <citation type="journal article" date="2017" name="Nature">
        <title>The Apostasia genome and the evolution of orchids.</title>
        <authorList>
            <person name="Zhang G.Q."/>
            <person name="Liu K.W."/>
            <person name="Li Z."/>
            <person name="Lohaus R."/>
            <person name="Hsiao Y.Y."/>
            <person name="Niu S.C."/>
            <person name="Wang J.Y."/>
            <person name="Lin Y.C."/>
            <person name="Xu Q."/>
            <person name="Chen L.J."/>
            <person name="Yoshida K."/>
            <person name="Fujiwara S."/>
            <person name="Wang Z.W."/>
            <person name="Zhang Y.Q."/>
            <person name="Mitsuda N."/>
            <person name="Wang M."/>
            <person name="Liu G.H."/>
            <person name="Pecoraro L."/>
            <person name="Huang H.X."/>
            <person name="Xiao X.J."/>
            <person name="Lin M."/>
            <person name="Wu X.Y."/>
            <person name="Wu W.L."/>
            <person name="Chen Y.Y."/>
            <person name="Chang S.B."/>
            <person name="Sakamoto S."/>
            <person name="Ohme-Takagi M."/>
            <person name="Yagi M."/>
            <person name="Zeng S.J."/>
            <person name="Shen C.Y."/>
            <person name="Yeh C.M."/>
            <person name="Luo Y.B."/>
            <person name="Tsai W.C."/>
            <person name="Van de Peer Y."/>
            <person name="Liu Z.J."/>
        </authorList>
    </citation>
    <scope>NUCLEOTIDE SEQUENCE [LARGE SCALE GENOMIC DNA]</scope>
    <source>
        <tissue evidence="1">The whole plant</tissue>
    </source>
</reference>
<proteinExistence type="predicted"/>
<accession>A0A2I0XBE8</accession>
<dbReference type="EMBL" id="KZ501979">
    <property type="protein sequence ID" value="PKU85239.1"/>
    <property type="molecule type" value="Genomic_DNA"/>
</dbReference>